<organism evidence="2 3">
    <name type="scientific">Massilia aquatica</name>
    <dbReference type="NCBI Taxonomy" id="2609000"/>
    <lineage>
        <taxon>Bacteria</taxon>
        <taxon>Pseudomonadati</taxon>
        <taxon>Pseudomonadota</taxon>
        <taxon>Betaproteobacteria</taxon>
        <taxon>Burkholderiales</taxon>
        <taxon>Oxalobacteraceae</taxon>
        <taxon>Telluria group</taxon>
        <taxon>Massilia</taxon>
    </lineage>
</organism>
<evidence type="ECO:0000259" key="1">
    <source>
        <dbReference type="Pfam" id="PF00561"/>
    </source>
</evidence>
<feature type="domain" description="AB hydrolase-1" evidence="1">
    <location>
        <begin position="49"/>
        <end position="244"/>
    </location>
</feature>
<evidence type="ECO:0000313" key="3">
    <source>
        <dbReference type="Proteomes" id="UP000819052"/>
    </source>
</evidence>
<keyword evidence="2" id="KW-0378">Hydrolase</keyword>
<gene>
    <name evidence="2" type="ORF">F1609_21445</name>
</gene>
<sequence length="263" mass="27736">MRVGDLDLNVRPVGSGAPFLWAHGMLSSMAAEDAHDLLRWREFPASSKLVRYDARGHGASPASAPATWRDHGHDMLALADAMGEQHFIAGGWSMGAAGALYAALQQPARVAGLVLVLPPSLWEARVAQAALYRRAIALAHSAGAARFARLVARQAAGLPPWLLDAAPHLAAGGASGQDPDAMLALFQGAANSDLPPRAALAALSAIPALIVGWAGDASHPLASAQELHRLLPRSSLFIAHDYHDVLRIPAHLRRFVETVSATR</sequence>
<evidence type="ECO:0000313" key="2">
    <source>
        <dbReference type="EMBL" id="NHZ42718.1"/>
    </source>
</evidence>
<dbReference type="PANTHER" id="PTHR43433">
    <property type="entry name" value="HYDROLASE, ALPHA/BETA FOLD FAMILY PROTEIN"/>
    <property type="match status" value="1"/>
</dbReference>
<protein>
    <submittedName>
        <fullName evidence="2">Alpha/beta fold hydrolase</fullName>
    </submittedName>
</protein>
<dbReference type="Pfam" id="PF00561">
    <property type="entry name" value="Abhydrolase_1"/>
    <property type="match status" value="1"/>
</dbReference>
<accession>A0ABX0M699</accession>
<dbReference type="InterPro" id="IPR000073">
    <property type="entry name" value="AB_hydrolase_1"/>
</dbReference>
<dbReference type="Proteomes" id="UP000819052">
    <property type="component" value="Unassembled WGS sequence"/>
</dbReference>
<dbReference type="EMBL" id="VVIW01000014">
    <property type="protein sequence ID" value="NHZ42718.1"/>
    <property type="molecule type" value="Genomic_DNA"/>
</dbReference>
<dbReference type="GO" id="GO:0016787">
    <property type="term" value="F:hydrolase activity"/>
    <property type="evidence" value="ECO:0007669"/>
    <property type="project" value="UniProtKB-KW"/>
</dbReference>
<reference evidence="2 3" key="1">
    <citation type="submission" date="2019-09" db="EMBL/GenBank/DDBJ databases">
        <title>Taxonomy of Antarctic Massilia spp.: description of Massilia rubra sp. nov., Massilia aquatica sp. nov., Massilia mucilaginosa sp. nov., Massilia frigida sp. nov. isolated from streams, lakes and regoliths.</title>
        <authorList>
            <person name="Holochova P."/>
            <person name="Sedlacek I."/>
            <person name="Kralova S."/>
            <person name="Maslanova I."/>
            <person name="Busse H.-J."/>
            <person name="Stankova E."/>
            <person name="Vrbovska V."/>
            <person name="Kovarovic V."/>
            <person name="Bartak M."/>
            <person name="Svec P."/>
            <person name="Pantucek R."/>
        </authorList>
    </citation>
    <scope>NUCLEOTIDE SEQUENCE [LARGE SCALE GENOMIC DNA]</scope>
    <source>
        <strain evidence="2 3">CCM 8693</strain>
    </source>
</reference>
<dbReference type="InterPro" id="IPR050471">
    <property type="entry name" value="AB_hydrolase"/>
</dbReference>
<comment type="caution">
    <text evidence="2">The sequence shown here is derived from an EMBL/GenBank/DDBJ whole genome shotgun (WGS) entry which is preliminary data.</text>
</comment>
<dbReference type="Gene3D" id="3.40.50.1820">
    <property type="entry name" value="alpha/beta hydrolase"/>
    <property type="match status" value="1"/>
</dbReference>
<keyword evidence="3" id="KW-1185">Reference proteome</keyword>
<proteinExistence type="predicted"/>
<dbReference type="SUPFAM" id="SSF53474">
    <property type="entry name" value="alpha/beta-Hydrolases"/>
    <property type="match status" value="1"/>
</dbReference>
<dbReference type="PANTHER" id="PTHR43433:SF5">
    <property type="entry name" value="AB HYDROLASE-1 DOMAIN-CONTAINING PROTEIN"/>
    <property type="match status" value="1"/>
</dbReference>
<name>A0ABX0M699_9BURK</name>
<dbReference type="InterPro" id="IPR029058">
    <property type="entry name" value="AB_hydrolase_fold"/>
</dbReference>
<dbReference type="RefSeq" id="WP_167078710.1">
    <property type="nucleotide sequence ID" value="NZ_VVIW01000014.1"/>
</dbReference>